<feature type="compositionally biased region" description="Polar residues" evidence="8">
    <location>
        <begin position="67"/>
        <end position="96"/>
    </location>
</feature>
<evidence type="ECO:0000259" key="9">
    <source>
        <dbReference type="SMART" id="SM00543"/>
    </source>
</evidence>
<feature type="region of interest" description="Disordered" evidence="8">
    <location>
        <begin position="1"/>
        <end position="144"/>
    </location>
</feature>
<comment type="similarity">
    <text evidence="2">Belongs to the eukaryotic initiation factor 4G family.</text>
</comment>
<dbReference type="Gene3D" id="1.25.40.180">
    <property type="match status" value="1"/>
</dbReference>
<dbReference type="InterPro" id="IPR014161">
    <property type="entry name" value="Tol-Pal_TolA"/>
</dbReference>
<dbReference type="FunFam" id="1.25.40.180:FF:000020">
    <property type="entry name" value="Eukaryotic translation initiation factor subunit"/>
    <property type="match status" value="1"/>
</dbReference>
<evidence type="ECO:0000313" key="10">
    <source>
        <dbReference type="EMBL" id="CDS12697.1"/>
    </source>
</evidence>
<feature type="compositionally biased region" description="Polar residues" evidence="8">
    <location>
        <begin position="1"/>
        <end position="19"/>
    </location>
</feature>
<dbReference type="NCBIfam" id="TIGR02794">
    <property type="entry name" value="tolA_full"/>
    <property type="match status" value="1"/>
</dbReference>
<proteinExistence type="inferred from homology"/>
<feature type="compositionally biased region" description="Low complexity" evidence="8">
    <location>
        <begin position="180"/>
        <end position="218"/>
    </location>
</feature>
<feature type="compositionally biased region" description="Low complexity" evidence="8">
    <location>
        <begin position="1159"/>
        <end position="1170"/>
    </location>
</feature>
<feature type="region of interest" description="Disordered" evidence="8">
    <location>
        <begin position="156"/>
        <end position="273"/>
    </location>
</feature>
<feature type="region of interest" description="Disordered" evidence="8">
    <location>
        <begin position="624"/>
        <end position="751"/>
    </location>
</feature>
<dbReference type="SUPFAM" id="SSF101489">
    <property type="entry name" value="Eukaryotic initiation factor 4f subunit eIF4g, eIF4e-binding domain"/>
    <property type="match status" value="1"/>
</dbReference>
<feature type="compositionally biased region" description="Polar residues" evidence="8">
    <location>
        <begin position="1132"/>
        <end position="1151"/>
    </location>
</feature>
<accession>A0A077X0X6</accession>
<organism evidence="10">
    <name type="scientific">Lichtheimia ramosa</name>
    <dbReference type="NCBI Taxonomy" id="688394"/>
    <lineage>
        <taxon>Eukaryota</taxon>
        <taxon>Fungi</taxon>
        <taxon>Fungi incertae sedis</taxon>
        <taxon>Mucoromycota</taxon>
        <taxon>Mucoromycotina</taxon>
        <taxon>Mucoromycetes</taxon>
        <taxon>Mucorales</taxon>
        <taxon>Lichtheimiaceae</taxon>
        <taxon>Lichtheimia</taxon>
    </lineage>
</organism>
<feature type="compositionally biased region" description="Acidic residues" evidence="8">
    <location>
        <begin position="1204"/>
        <end position="1215"/>
    </location>
</feature>
<evidence type="ECO:0000256" key="6">
    <source>
        <dbReference type="ARBA" id="ARBA00022884"/>
    </source>
</evidence>
<feature type="compositionally biased region" description="Basic residues" evidence="8">
    <location>
        <begin position="712"/>
        <end position="726"/>
    </location>
</feature>
<name>A0A077X0X6_9FUNG</name>
<dbReference type="Gene3D" id="1.20.970.30">
    <property type="entry name" value="eIF4G, eIF4E-binding domain"/>
    <property type="match status" value="1"/>
</dbReference>
<feature type="compositionally biased region" description="Low complexity" evidence="8">
    <location>
        <begin position="37"/>
        <end position="56"/>
    </location>
</feature>
<dbReference type="PANTHER" id="PTHR23253:SF9">
    <property type="entry name" value="EUKARYOTIC TRANSLATION INITIATION FACTOR 4 GAMMA 2"/>
    <property type="match status" value="1"/>
</dbReference>
<evidence type="ECO:0000256" key="7">
    <source>
        <dbReference type="ARBA" id="ARBA00022917"/>
    </source>
</evidence>
<dbReference type="InterPro" id="IPR016024">
    <property type="entry name" value="ARM-type_fold"/>
</dbReference>
<feature type="region of interest" description="Disordered" evidence="8">
    <location>
        <begin position="1027"/>
        <end position="1215"/>
    </location>
</feature>
<keyword evidence="3" id="KW-0963">Cytoplasm</keyword>
<keyword evidence="7" id="KW-0648">Protein biosynthesis</keyword>
<dbReference type="AlphaFoldDB" id="A0A077X0X6"/>
<evidence type="ECO:0000256" key="1">
    <source>
        <dbReference type="ARBA" id="ARBA00004496"/>
    </source>
</evidence>
<feature type="compositionally biased region" description="Low complexity" evidence="8">
    <location>
        <begin position="357"/>
        <end position="367"/>
    </location>
</feature>
<evidence type="ECO:0000256" key="5">
    <source>
        <dbReference type="ARBA" id="ARBA00022553"/>
    </source>
</evidence>
<feature type="region of interest" description="Disordered" evidence="8">
    <location>
        <begin position="323"/>
        <end position="600"/>
    </location>
</feature>
<dbReference type="GO" id="GO:0016020">
    <property type="term" value="C:membrane"/>
    <property type="evidence" value="ECO:0007669"/>
    <property type="project" value="InterPro"/>
</dbReference>
<dbReference type="InterPro" id="IPR036211">
    <property type="entry name" value="eIF4G_eIF4E-bd_sf"/>
</dbReference>
<keyword evidence="4" id="KW-0396">Initiation factor</keyword>
<dbReference type="PANTHER" id="PTHR23253">
    <property type="entry name" value="EUKARYOTIC TRANSLATION INITIATION FACTOR 4 GAMMA"/>
    <property type="match status" value="1"/>
</dbReference>
<dbReference type="GO" id="GO:0043213">
    <property type="term" value="P:bacteriocin transport"/>
    <property type="evidence" value="ECO:0007669"/>
    <property type="project" value="InterPro"/>
</dbReference>
<dbReference type="GO" id="GO:0016281">
    <property type="term" value="C:eukaryotic translation initiation factor 4F complex"/>
    <property type="evidence" value="ECO:0007669"/>
    <property type="project" value="TreeGrafter"/>
</dbReference>
<dbReference type="Pfam" id="PF02854">
    <property type="entry name" value="MIF4G"/>
    <property type="match status" value="1"/>
</dbReference>
<feature type="compositionally biased region" description="Low complexity" evidence="8">
    <location>
        <begin position="543"/>
        <end position="572"/>
    </location>
</feature>
<sequence length="1215" mass="133891">MNRTPNTNETNNGKSTTRAVFNYAAAAKRSSQIQDRPPTQAQQQQQPNTSQSPSNTRSTTQHDRQQNTRPASNGSASINGTATDSAESSTQQSSFATAVAKETTSPSKNGSTSSSPASKGARSASVQLPQAPPADSAPIQFGSINQDESPKVITESWKTEEGPNVNLTIKFGSLPATDTDASSATPQQPPSQQQQRRDSTQSNHSASDSQQQQQQPSQHYGGNRHYSGQRYNQNKQNISHSPNMQSTQAGYVPHHQKQSISPLMGSAPSPSMPGQNIPMPNSWASPAPVHGHIPPYFVPPQNFDGQRSYYPPTYDPMAMNGMSGQQQHYVPPPRKQNRIRIVDPNTGKDVNMDNVNSTSSSASSTSTKETPVKSEKKVTSLPPSTSKAIPIVDPAITNREKRDREEAAQRAKEEAERKEREEKERQEAERKAKEEAERKEREEKERQEAERKAKEEAELKAKEEAELKAKEEAERKAKEEAELKAKEEAELKAKEEAEAKAKQEEEERKAKEEADKKQVEEQQSKSAESGEDKSTKTPAPLDMAAVSSSNNASPATPATPATARKTPTTPMRTIEDFSAISYPEDVKPSGGTRDTQSGKLQYDPKFLLQFQPLCRETSEDLSVFKEMMSEESNERGSRQSSRRQGSERGRGPRTPGSPMDMGMFRHGSKDGRMEMGKFAGGRPLSHRAGSGSHGLPPPGSPGGMQREGSHGGRSRSGRGGKRHGNKEKKDEEKEQKGGPTIPPEQVVPLEKSQNRWVPLAMRKKMEAAAAAAAQGESEEEMPDELIIRKVKSLLNKLTFEKFDSISSQIWEYASYSRKEDNGRALRLVIQLTFDKACDEPAFAPMWAQLCERLYQSMTDDIKDVNVFDKEGKIVHGAHLFRKYLLNRCQSDFERGWKMQLPNFDENNPDVMLSDEYYAAVKAKRQGLGLVQLIGELFKRRMLTERIMIQCFGRLCADPKTVGDEETETMCKLMTTVGKNLDVKGTRDYLDAFFERMNEMTESPNLSSRVKFMIMDVFDLRKNKWVSRRGNQPAPTTIAEVHEQAAKAKSEEKEAMKRTTSSRGNLPHPMSRGGSHRGAGAKDLKRENSQSGNASTSVDGWNTVGPGSPGGTTKGSRVNELANFGKTDRSKTRSSVLGPSSNSPFASLNRAGSKSGEQKSASNDSRSSPSSMGNMFSALGGEEGDHDHGDGAEDNEEPTERQENEAENEADDAQQD</sequence>
<dbReference type="InterPro" id="IPR003890">
    <property type="entry name" value="MIF4G-like_typ-3"/>
</dbReference>
<dbReference type="GO" id="GO:0019534">
    <property type="term" value="F:toxin transmembrane transporter activity"/>
    <property type="evidence" value="ECO:0007669"/>
    <property type="project" value="InterPro"/>
</dbReference>
<feature type="compositionally biased region" description="Basic and acidic residues" evidence="8">
    <location>
        <begin position="1039"/>
        <end position="1056"/>
    </location>
</feature>
<feature type="domain" description="MIF4G" evidence="9">
    <location>
        <begin position="787"/>
        <end position="1023"/>
    </location>
</feature>
<feature type="compositionally biased region" description="Polar residues" evidence="8">
    <location>
        <begin position="1088"/>
        <end position="1099"/>
    </location>
</feature>
<dbReference type="SMART" id="SM00543">
    <property type="entry name" value="MIF4G"/>
    <property type="match status" value="1"/>
</dbReference>
<dbReference type="GO" id="GO:0003729">
    <property type="term" value="F:mRNA binding"/>
    <property type="evidence" value="ECO:0007669"/>
    <property type="project" value="TreeGrafter"/>
</dbReference>
<evidence type="ECO:0000256" key="3">
    <source>
        <dbReference type="ARBA" id="ARBA00022490"/>
    </source>
</evidence>
<dbReference type="GO" id="GO:0010494">
    <property type="term" value="C:cytoplasmic stress granule"/>
    <property type="evidence" value="ECO:0007669"/>
    <property type="project" value="UniProtKB-ARBA"/>
</dbReference>
<dbReference type="GO" id="GO:0003743">
    <property type="term" value="F:translation initiation factor activity"/>
    <property type="evidence" value="ECO:0007669"/>
    <property type="project" value="UniProtKB-KW"/>
</dbReference>
<evidence type="ECO:0000256" key="8">
    <source>
        <dbReference type="SAM" id="MobiDB-lite"/>
    </source>
</evidence>
<feature type="compositionally biased region" description="Basic and acidic residues" evidence="8">
    <location>
        <begin position="727"/>
        <end position="736"/>
    </location>
</feature>
<dbReference type="InterPro" id="IPR022745">
    <property type="entry name" value="eIF4G1_eIF4E-bd"/>
</dbReference>
<comment type="subcellular location">
    <subcellularLocation>
        <location evidence="1">Cytoplasm</location>
    </subcellularLocation>
</comment>
<evidence type="ECO:0000256" key="2">
    <source>
        <dbReference type="ARBA" id="ARBA00005775"/>
    </source>
</evidence>
<gene>
    <name evidence="10" type="ORF">LRAMOSA04883</name>
</gene>
<feature type="compositionally biased region" description="Polar residues" evidence="8">
    <location>
        <begin position="229"/>
        <end position="249"/>
    </location>
</feature>
<evidence type="ECO:0000256" key="4">
    <source>
        <dbReference type="ARBA" id="ARBA00022540"/>
    </source>
</evidence>
<protein>
    <recommendedName>
        <fullName evidence="9">MIF4G domain-containing protein</fullName>
    </recommendedName>
</protein>
<keyword evidence="5" id="KW-0597">Phosphoprotein</keyword>
<dbReference type="EMBL" id="LK023368">
    <property type="protein sequence ID" value="CDS12697.1"/>
    <property type="molecule type" value="Genomic_DNA"/>
</dbReference>
<feature type="compositionally biased region" description="Basic and acidic residues" evidence="8">
    <location>
        <begin position="398"/>
        <end position="535"/>
    </location>
</feature>
<dbReference type="SUPFAM" id="SSF48371">
    <property type="entry name" value="ARM repeat"/>
    <property type="match status" value="1"/>
</dbReference>
<dbReference type="OrthoDB" id="514777at2759"/>
<feature type="compositionally biased region" description="Low complexity" evidence="8">
    <location>
        <begin position="103"/>
        <end position="125"/>
    </location>
</feature>
<reference evidence="10" key="1">
    <citation type="journal article" date="2014" name="Genome Announc.">
        <title>De novo whole-genome sequence and genome annotation of Lichtheimia ramosa.</title>
        <authorList>
            <person name="Linde J."/>
            <person name="Schwartze V."/>
            <person name="Binder U."/>
            <person name="Lass-Florl C."/>
            <person name="Voigt K."/>
            <person name="Horn F."/>
        </authorList>
    </citation>
    <scope>NUCLEOTIDE SEQUENCE</scope>
    <source>
        <strain evidence="10">JMRC FSU:6197</strain>
    </source>
</reference>
<keyword evidence="6" id="KW-0694">RNA-binding</keyword>
<dbReference type="Pfam" id="PF12152">
    <property type="entry name" value="eIF_4G1"/>
    <property type="match status" value="1"/>
</dbReference>